<keyword evidence="2" id="KW-0808">Transferase</keyword>
<keyword evidence="3" id="KW-1185">Reference proteome</keyword>
<protein>
    <submittedName>
        <fullName evidence="2">GNAT family N-acetyltransferase</fullName>
        <ecNumber evidence="2">2.3.-.-</ecNumber>
    </submittedName>
</protein>
<gene>
    <name evidence="2" type="ORF">ACFSCS_14110</name>
</gene>
<keyword evidence="2" id="KW-0012">Acyltransferase</keyword>
<dbReference type="EMBL" id="JBHUFZ010000033">
    <property type="protein sequence ID" value="MFD1891307.1"/>
    <property type="molecule type" value="Genomic_DNA"/>
</dbReference>
<dbReference type="InterPro" id="IPR016181">
    <property type="entry name" value="Acyl_CoA_acyltransferase"/>
</dbReference>
<dbReference type="Pfam" id="PF13302">
    <property type="entry name" value="Acetyltransf_3"/>
    <property type="match status" value="1"/>
</dbReference>
<evidence type="ECO:0000313" key="3">
    <source>
        <dbReference type="Proteomes" id="UP001597326"/>
    </source>
</evidence>
<dbReference type="InterPro" id="IPR000182">
    <property type="entry name" value="GNAT_dom"/>
</dbReference>
<dbReference type="PANTHER" id="PTHR43792:SF1">
    <property type="entry name" value="N-ACETYLTRANSFERASE DOMAIN-CONTAINING PROTEIN"/>
    <property type="match status" value="1"/>
</dbReference>
<accession>A0ABW4RYE0</accession>
<dbReference type="Proteomes" id="UP001597326">
    <property type="component" value="Unassembled WGS sequence"/>
</dbReference>
<feature type="domain" description="N-acetyltransferase" evidence="1">
    <location>
        <begin position="7"/>
        <end position="153"/>
    </location>
</feature>
<evidence type="ECO:0000313" key="2">
    <source>
        <dbReference type="EMBL" id="MFD1891307.1"/>
    </source>
</evidence>
<comment type="caution">
    <text evidence="2">The sequence shown here is derived from an EMBL/GenBank/DDBJ whole genome shotgun (WGS) entry which is preliminary data.</text>
</comment>
<evidence type="ECO:0000259" key="1">
    <source>
        <dbReference type="Pfam" id="PF13302"/>
    </source>
</evidence>
<dbReference type="SUPFAM" id="SSF55729">
    <property type="entry name" value="Acyl-CoA N-acyltransferases (Nat)"/>
    <property type="match status" value="1"/>
</dbReference>
<organism evidence="2 3">
    <name type="scientific">Luteococcus peritonei</name>
    <dbReference type="NCBI Taxonomy" id="88874"/>
    <lineage>
        <taxon>Bacteria</taxon>
        <taxon>Bacillati</taxon>
        <taxon>Actinomycetota</taxon>
        <taxon>Actinomycetes</taxon>
        <taxon>Propionibacteriales</taxon>
        <taxon>Propionibacteriaceae</taxon>
        <taxon>Luteococcus</taxon>
    </lineage>
</organism>
<dbReference type="Gene3D" id="3.40.630.30">
    <property type="match status" value="1"/>
</dbReference>
<dbReference type="EC" id="2.3.-.-" evidence="2"/>
<dbReference type="InterPro" id="IPR051531">
    <property type="entry name" value="N-acetyltransferase"/>
</dbReference>
<name>A0ABW4RYE0_9ACTN</name>
<proteinExistence type="predicted"/>
<sequence length="177" mass="19147">MASPEIQLRNGRAGDVTRMVQLLTDDRVRHHLGGPRPKSIALPLTVVSVAGARCGRRRWAQIVSDARSGRMLGTVVADRRNPDRPGHVRPEGRELELSYVLLPDAWGRGIAEAACRELLARVASEVRGDEPVLVVTQTSNQKALALAARLGFVACGEFVEFGSAQQLLTASLTTFDA</sequence>
<dbReference type="PANTHER" id="PTHR43792">
    <property type="entry name" value="GNAT FAMILY, PUTATIVE (AFU_ORTHOLOGUE AFUA_3G00765)-RELATED-RELATED"/>
    <property type="match status" value="1"/>
</dbReference>
<reference evidence="3" key="1">
    <citation type="journal article" date="2019" name="Int. J. Syst. Evol. Microbiol.">
        <title>The Global Catalogue of Microorganisms (GCM) 10K type strain sequencing project: providing services to taxonomists for standard genome sequencing and annotation.</title>
        <authorList>
            <consortium name="The Broad Institute Genomics Platform"/>
            <consortium name="The Broad Institute Genome Sequencing Center for Infectious Disease"/>
            <person name="Wu L."/>
            <person name="Ma J."/>
        </authorList>
    </citation>
    <scope>NUCLEOTIDE SEQUENCE [LARGE SCALE GENOMIC DNA]</scope>
    <source>
        <strain evidence="3">CAIM 431</strain>
    </source>
</reference>
<dbReference type="GO" id="GO:0016746">
    <property type="term" value="F:acyltransferase activity"/>
    <property type="evidence" value="ECO:0007669"/>
    <property type="project" value="UniProtKB-KW"/>
</dbReference>
<dbReference type="RefSeq" id="WP_343875644.1">
    <property type="nucleotide sequence ID" value="NZ_BAAAIX010000034.1"/>
</dbReference>